<keyword evidence="7 9" id="KW-0333">Golgi apparatus</keyword>
<evidence type="ECO:0000256" key="7">
    <source>
        <dbReference type="ARBA" id="ARBA00023034"/>
    </source>
</evidence>
<evidence type="ECO:0000256" key="8">
    <source>
        <dbReference type="ARBA" id="ARBA00023136"/>
    </source>
</evidence>
<dbReference type="Proteomes" id="UP001163046">
    <property type="component" value="Unassembled WGS sequence"/>
</dbReference>
<keyword evidence="5 9" id="KW-0735">Signal-anchor</keyword>
<dbReference type="EC" id="2.4.1.-" evidence="9"/>
<evidence type="ECO:0000256" key="9">
    <source>
        <dbReference type="RuleBase" id="RU364016"/>
    </source>
</evidence>
<dbReference type="AlphaFoldDB" id="A0A9W9ZI02"/>
<dbReference type="GO" id="GO:0008376">
    <property type="term" value="F:acetylgalactosaminyltransferase activity"/>
    <property type="evidence" value="ECO:0007669"/>
    <property type="project" value="InterPro"/>
</dbReference>
<dbReference type="OrthoDB" id="5971499at2759"/>
<dbReference type="InterPro" id="IPR008428">
    <property type="entry name" value="Chond_GalNAc"/>
</dbReference>
<comment type="subcellular location">
    <subcellularLocation>
        <location evidence="1 9">Golgi apparatus</location>
        <location evidence="1 9">Golgi stack membrane</location>
        <topology evidence="1 9">Single-pass type II membrane protein</topology>
    </subcellularLocation>
</comment>
<keyword evidence="11" id="KW-1185">Reference proteome</keyword>
<sequence>MFPKAPDKRRLVNKTKVAKDLTKAEAGLRLFGFIIPEESGLYFFTVQFCCAEVWLSHNENWRNARKIWDAGKLSQEIKKKKKKVFNVSDMIGLVAGQKYFIEVVATCFHERNKIQLLWKTPTSSAFEIINGTFLSHYVEDSGLNDSKIYDESLPDSPVCASRRNKSTYLQEQREISYLSHDQLKDILPYCDYKPSYIVNHKVGNYAAISAHYIETFIYLFPEHINFRNITEWISSPVNKDNVLEVVHSFMESLQRALPRKFSLNEVRRVDRKPDTQRGNRYLIEVELLDLTNNRKVLLSEYVFMPNGTKKLCYPKDFQWNRTANVYLIVTAKNLGRWVHHFIKNVERILNETNDPNLHVIIYDYNSSDINLEKVLKESSLTNYMFLRESGGYSRTRSFTEAINLVSDPHSIIFMLDLHLDIGTPFINNIRKHCIEGHVVYTPIIFQLAYGANAENLAGIWQGQGYGIIGMYKSDWDRSGVFPTHKYKWGGEDWELMDQLVGVGLEFDRMRTAHIHHYHHSKNGL</sequence>
<reference evidence="10" key="1">
    <citation type="submission" date="2023-01" db="EMBL/GenBank/DDBJ databases">
        <title>Genome assembly of the deep-sea coral Lophelia pertusa.</title>
        <authorList>
            <person name="Herrera S."/>
            <person name="Cordes E."/>
        </authorList>
    </citation>
    <scope>NUCLEOTIDE SEQUENCE</scope>
    <source>
        <strain evidence="10">USNM1676648</strain>
        <tissue evidence="10">Polyp</tissue>
    </source>
</reference>
<dbReference type="PANTHER" id="PTHR12369:SF5">
    <property type="entry name" value="HEXOSYLTRANSFERASE"/>
    <property type="match status" value="1"/>
</dbReference>
<keyword evidence="6" id="KW-1133">Transmembrane helix</keyword>
<keyword evidence="3 9" id="KW-0808">Transferase</keyword>
<dbReference type="SUPFAM" id="SSF53448">
    <property type="entry name" value="Nucleotide-diphospho-sugar transferases"/>
    <property type="match status" value="1"/>
</dbReference>
<proteinExistence type="inferred from homology"/>
<dbReference type="Gene3D" id="3.90.550.10">
    <property type="entry name" value="Spore Coat Polysaccharide Biosynthesis Protein SpsA, Chain A"/>
    <property type="match status" value="1"/>
</dbReference>
<dbReference type="InterPro" id="IPR029044">
    <property type="entry name" value="Nucleotide-diphossugar_trans"/>
</dbReference>
<organism evidence="10 11">
    <name type="scientific">Desmophyllum pertusum</name>
    <dbReference type="NCBI Taxonomy" id="174260"/>
    <lineage>
        <taxon>Eukaryota</taxon>
        <taxon>Metazoa</taxon>
        <taxon>Cnidaria</taxon>
        <taxon>Anthozoa</taxon>
        <taxon>Hexacorallia</taxon>
        <taxon>Scleractinia</taxon>
        <taxon>Caryophylliina</taxon>
        <taxon>Caryophylliidae</taxon>
        <taxon>Desmophyllum</taxon>
    </lineage>
</organism>
<comment type="caution">
    <text evidence="10">The sequence shown here is derived from an EMBL/GenBank/DDBJ whole genome shotgun (WGS) entry which is preliminary data.</text>
</comment>
<evidence type="ECO:0000256" key="4">
    <source>
        <dbReference type="ARBA" id="ARBA00022692"/>
    </source>
</evidence>
<dbReference type="EMBL" id="MU826353">
    <property type="protein sequence ID" value="KAJ7380349.1"/>
    <property type="molecule type" value="Genomic_DNA"/>
</dbReference>
<evidence type="ECO:0000256" key="1">
    <source>
        <dbReference type="ARBA" id="ARBA00004447"/>
    </source>
</evidence>
<comment type="similarity">
    <text evidence="2 9">Belongs to the chondroitin N-acetylgalactosaminyltransferase family.</text>
</comment>
<protein>
    <recommendedName>
        <fullName evidence="9">Hexosyltransferase</fullName>
        <ecNumber evidence="9">2.4.1.-</ecNumber>
    </recommendedName>
</protein>
<dbReference type="Pfam" id="PF05679">
    <property type="entry name" value="CHGN"/>
    <property type="match status" value="1"/>
</dbReference>
<evidence type="ECO:0000313" key="10">
    <source>
        <dbReference type="EMBL" id="KAJ7380349.1"/>
    </source>
</evidence>
<dbReference type="PANTHER" id="PTHR12369">
    <property type="entry name" value="CHONDROITIN SYNTHASE"/>
    <property type="match status" value="1"/>
</dbReference>
<evidence type="ECO:0000256" key="3">
    <source>
        <dbReference type="ARBA" id="ARBA00022679"/>
    </source>
</evidence>
<keyword evidence="4" id="KW-0812">Transmembrane</keyword>
<gene>
    <name evidence="10" type="ORF">OS493_008801</name>
</gene>
<dbReference type="SUPFAM" id="SSF56988">
    <property type="entry name" value="Anthrax protective antigen"/>
    <property type="match status" value="1"/>
</dbReference>
<evidence type="ECO:0000256" key="2">
    <source>
        <dbReference type="ARBA" id="ARBA00009239"/>
    </source>
</evidence>
<evidence type="ECO:0000313" key="11">
    <source>
        <dbReference type="Proteomes" id="UP001163046"/>
    </source>
</evidence>
<dbReference type="InterPro" id="IPR051227">
    <property type="entry name" value="CS_glycosyltransferase"/>
</dbReference>
<accession>A0A9W9ZI02</accession>
<evidence type="ECO:0000256" key="6">
    <source>
        <dbReference type="ARBA" id="ARBA00022989"/>
    </source>
</evidence>
<evidence type="ECO:0000256" key="5">
    <source>
        <dbReference type="ARBA" id="ARBA00022968"/>
    </source>
</evidence>
<dbReference type="GO" id="GO:0032580">
    <property type="term" value="C:Golgi cisterna membrane"/>
    <property type="evidence" value="ECO:0007669"/>
    <property type="project" value="UniProtKB-SubCell"/>
</dbReference>
<name>A0A9W9ZI02_9CNID</name>
<keyword evidence="8" id="KW-0472">Membrane</keyword>